<keyword evidence="4" id="KW-1185">Reference proteome</keyword>
<dbReference type="PANTHER" id="PTHR31189:SF35">
    <property type="entry name" value="12S SEED STORAGE PROTEIN CRB"/>
    <property type="match status" value="1"/>
</dbReference>
<dbReference type="CDD" id="cd02242">
    <property type="entry name" value="cupin_11S_legumin_N"/>
    <property type="match status" value="1"/>
</dbReference>
<feature type="signal peptide" evidence="1">
    <location>
        <begin position="1"/>
        <end position="24"/>
    </location>
</feature>
<dbReference type="SUPFAM" id="SSF56672">
    <property type="entry name" value="DNA/RNA polymerases"/>
    <property type="match status" value="1"/>
</dbReference>
<evidence type="ECO:0000256" key="1">
    <source>
        <dbReference type="SAM" id="SignalP"/>
    </source>
</evidence>
<feature type="domain" description="Cupin type-1" evidence="2">
    <location>
        <begin position="50"/>
        <end position="197"/>
    </location>
</feature>
<reference evidence="3" key="1">
    <citation type="submission" date="2015-04" db="UniProtKB">
        <authorList>
            <consortium name="EnsemblPlants"/>
        </authorList>
    </citation>
    <scope>IDENTIFICATION</scope>
</reference>
<dbReference type="HOGENOM" id="CLU_928672_0_0_1"/>
<dbReference type="Gene3D" id="2.60.120.10">
    <property type="entry name" value="Jelly Rolls"/>
    <property type="match status" value="1"/>
</dbReference>
<dbReference type="EnsemblPlants" id="OMERI02G11650.1">
    <property type="protein sequence ID" value="OMERI02G11650.1"/>
    <property type="gene ID" value="OMERI02G11650"/>
</dbReference>
<name>A0A0E0CIL3_9ORYZ</name>
<evidence type="ECO:0000313" key="3">
    <source>
        <dbReference type="EnsemblPlants" id="OMERI02G11650.1"/>
    </source>
</evidence>
<dbReference type="PANTHER" id="PTHR31189">
    <property type="entry name" value="OS03G0336100 PROTEIN-RELATED"/>
    <property type="match status" value="1"/>
</dbReference>
<dbReference type="InterPro" id="IPR014710">
    <property type="entry name" value="RmlC-like_jellyroll"/>
</dbReference>
<organism evidence="3">
    <name type="scientific">Oryza meridionalis</name>
    <dbReference type="NCBI Taxonomy" id="40149"/>
    <lineage>
        <taxon>Eukaryota</taxon>
        <taxon>Viridiplantae</taxon>
        <taxon>Streptophyta</taxon>
        <taxon>Embryophyta</taxon>
        <taxon>Tracheophyta</taxon>
        <taxon>Spermatophyta</taxon>
        <taxon>Magnoliopsida</taxon>
        <taxon>Liliopsida</taxon>
        <taxon>Poales</taxon>
        <taxon>Poaceae</taxon>
        <taxon>BOP clade</taxon>
        <taxon>Oryzoideae</taxon>
        <taxon>Oryzeae</taxon>
        <taxon>Oryzinae</taxon>
        <taxon>Oryza</taxon>
    </lineage>
</organism>
<evidence type="ECO:0000313" key="4">
    <source>
        <dbReference type="Proteomes" id="UP000008021"/>
    </source>
</evidence>
<dbReference type="InterPro" id="IPR050253">
    <property type="entry name" value="Seed_Storage-Functional"/>
</dbReference>
<dbReference type="Proteomes" id="UP000008021">
    <property type="component" value="Chromosome 2"/>
</dbReference>
<dbReference type="AlphaFoldDB" id="A0A0E0CIL3"/>
<accession>A0A0E0CIL3</accession>
<dbReference type="Gramene" id="OMERI02G11650.1">
    <property type="protein sequence ID" value="OMERI02G11650.1"/>
    <property type="gene ID" value="OMERI02G11650"/>
</dbReference>
<proteinExistence type="predicted"/>
<keyword evidence="1" id="KW-0732">Signal</keyword>
<protein>
    <recommendedName>
        <fullName evidence="2">Cupin type-1 domain-containing protein</fullName>
    </recommendedName>
</protein>
<dbReference type="Pfam" id="PF00190">
    <property type="entry name" value="Cupin_1"/>
    <property type="match status" value="1"/>
</dbReference>
<feature type="chain" id="PRO_5002355859" description="Cupin type-1 domain-containing protein" evidence="1">
    <location>
        <begin position="25"/>
        <end position="300"/>
    </location>
</feature>
<evidence type="ECO:0000259" key="2">
    <source>
        <dbReference type="SMART" id="SM00835"/>
    </source>
</evidence>
<dbReference type="InterPro" id="IPR011051">
    <property type="entry name" value="RmlC_Cupin_sf"/>
</dbReference>
<dbReference type="InterPro" id="IPR006045">
    <property type="entry name" value="Cupin_1"/>
</dbReference>
<reference evidence="3" key="2">
    <citation type="submission" date="2018-05" db="EMBL/GenBank/DDBJ databases">
        <title>OmerRS3 (Oryza meridionalis Reference Sequence Version 3).</title>
        <authorList>
            <person name="Zhang J."/>
            <person name="Kudrna D."/>
            <person name="Lee S."/>
            <person name="Talag J."/>
            <person name="Welchert J."/>
            <person name="Wing R.A."/>
        </authorList>
    </citation>
    <scope>NUCLEOTIDE SEQUENCE [LARGE SCALE GENOMIC DNA]</scope>
    <source>
        <strain evidence="3">cv. OR44</strain>
    </source>
</reference>
<dbReference type="InterPro" id="IPR043502">
    <property type="entry name" value="DNA/RNA_pol_sf"/>
</dbReference>
<dbReference type="STRING" id="40149.A0A0E0CIL3"/>
<sequence length="300" mass="34682">MATSVFSRFSIYFCVLLLCHGSMAQLFNPSTNPWHSPRQGSFRECRFDRLQAFEPLRKVRSEAGVTEYFDEKNELFQCTGTFVIRRVIQPQGLLVPRYTNTPGVVYIIQGRGSMGLTFPGCPATYQQQFQQFSSQGQSQSQKFRDEHQKIHQFRQGDIVALPAGVAHWFYNDGDAPGVMLKLVQENQYGFIKGKTIRDYLAWSFEYIHQCHQSKREIIMLKLDFEKAFDSIEHYALISVMQSMGFSDKWLQWVHMIFTSAHTAILLNGVPGNSFKCRRGFRQGDPLSPYFLFLVLSCYRV</sequence>
<dbReference type="SMART" id="SM00835">
    <property type="entry name" value="Cupin_1"/>
    <property type="match status" value="1"/>
</dbReference>
<dbReference type="SUPFAM" id="SSF51182">
    <property type="entry name" value="RmlC-like cupins"/>
    <property type="match status" value="1"/>
</dbReference>